<organism evidence="5">
    <name type="scientific">freshwater metagenome</name>
    <dbReference type="NCBI Taxonomy" id="449393"/>
    <lineage>
        <taxon>unclassified sequences</taxon>
        <taxon>metagenomes</taxon>
        <taxon>ecological metagenomes</taxon>
    </lineage>
</organism>
<dbReference type="PANTHER" id="PTHR30050">
    <property type="entry name" value="CHROMOSOMAL REPLICATION INITIATOR PROTEIN DNAA"/>
    <property type="match status" value="1"/>
</dbReference>
<protein>
    <submittedName>
        <fullName evidence="5">Unannotated protein</fullName>
    </submittedName>
</protein>
<dbReference type="PIRSF" id="PIRSF003073">
    <property type="entry name" value="DNAC_TnpB_IstB"/>
    <property type="match status" value="1"/>
</dbReference>
<comment type="similarity">
    <text evidence="1">Belongs to the IS21/IS1162 putative ATP-binding protein family.</text>
</comment>
<proteinExistence type="inferred from homology"/>
<dbReference type="InterPro" id="IPR027417">
    <property type="entry name" value="P-loop_NTPase"/>
</dbReference>
<evidence type="ECO:0000256" key="2">
    <source>
        <dbReference type="ARBA" id="ARBA00022741"/>
    </source>
</evidence>
<dbReference type="EMBL" id="CAEZTT010000156">
    <property type="protein sequence ID" value="CAB4583940.1"/>
    <property type="molecule type" value="Genomic_DNA"/>
</dbReference>
<feature type="domain" description="AAA+ ATPase" evidence="4">
    <location>
        <begin position="96"/>
        <end position="228"/>
    </location>
</feature>
<dbReference type="GO" id="GO:0006260">
    <property type="term" value="P:DNA replication"/>
    <property type="evidence" value="ECO:0007669"/>
    <property type="project" value="TreeGrafter"/>
</dbReference>
<dbReference type="AlphaFoldDB" id="A0A6J6F5C6"/>
<dbReference type="SMART" id="SM00382">
    <property type="entry name" value="AAA"/>
    <property type="match status" value="1"/>
</dbReference>
<dbReference type="PANTHER" id="PTHR30050:SF4">
    <property type="entry name" value="ATP-BINDING PROTEIN RV3427C IN INSERTION SEQUENCE-RELATED"/>
    <property type="match status" value="1"/>
</dbReference>
<evidence type="ECO:0000313" key="5">
    <source>
        <dbReference type="EMBL" id="CAB4583940.1"/>
    </source>
</evidence>
<dbReference type="GO" id="GO:0005524">
    <property type="term" value="F:ATP binding"/>
    <property type="evidence" value="ECO:0007669"/>
    <property type="project" value="UniProtKB-KW"/>
</dbReference>
<evidence type="ECO:0000256" key="1">
    <source>
        <dbReference type="ARBA" id="ARBA00008059"/>
    </source>
</evidence>
<dbReference type="CDD" id="cd00009">
    <property type="entry name" value="AAA"/>
    <property type="match status" value="1"/>
</dbReference>
<dbReference type="InterPro" id="IPR002611">
    <property type="entry name" value="IstB_ATP-bd"/>
</dbReference>
<keyword evidence="3" id="KW-0067">ATP-binding</keyword>
<dbReference type="InterPro" id="IPR028350">
    <property type="entry name" value="DNAC/IstB-like"/>
</dbReference>
<dbReference type="Gene3D" id="3.40.50.300">
    <property type="entry name" value="P-loop containing nucleotide triphosphate hydrolases"/>
    <property type="match status" value="1"/>
</dbReference>
<name>A0A6J6F5C6_9ZZZZ</name>
<dbReference type="NCBIfam" id="NF038214">
    <property type="entry name" value="IS21_help_AAA"/>
    <property type="match status" value="1"/>
</dbReference>
<reference evidence="5" key="1">
    <citation type="submission" date="2020-05" db="EMBL/GenBank/DDBJ databases">
        <authorList>
            <person name="Chiriac C."/>
            <person name="Salcher M."/>
            <person name="Ghai R."/>
            <person name="Kavagutti S V."/>
        </authorList>
    </citation>
    <scope>NUCLEOTIDE SEQUENCE</scope>
</reference>
<gene>
    <name evidence="5" type="ORF">UFOPK1726_01103</name>
</gene>
<evidence type="ECO:0000256" key="3">
    <source>
        <dbReference type="ARBA" id="ARBA00022840"/>
    </source>
</evidence>
<dbReference type="InterPro" id="IPR003593">
    <property type="entry name" value="AAA+_ATPase"/>
</dbReference>
<accession>A0A6J6F5C6</accession>
<dbReference type="Pfam" id="PF01695">
    <property type="entry name" value="IstB_IS21"/>
    <property type="match status" value="1"/>
</dbReference>
<evidence type="ECO:0000259" key="4">
    <source>
        <dbReference type="SMART" id="SM00382"/>
    </source>
</evidence>
<sequence length="256" mass="29072">MNTETIRQQLQELRLKTAAAEVEAILTSQKKTVSLEWLSILLSHEIDARREHAVQCRIHRAEFPEITSLESFDWEFNPDINRRSIEELASLRFIDNNQIALFLGQPGTGKTHLALAIGVKAVYRGHRVFCSSVKRLSQQIALARQKNSLDILFRKILAARLWILDDWGIVSMKPEIAEEVFDLLDRRRHSSALILTSNRDVSEWRSVFPDPVLAGAAIDRLFDRPTVVTFTGESYRLKGKIVAPSSAEIATLTNLE</sequence>
<dbReference type="InterPro" id="IPR047661">
    <property type="entry name" value="IstB"/>
</dbReference>
<dbReference type="SUPFAM" id="SSF52540">
    <property type="entry name" value="P-loop containing nucleoside triphosphate hydrolases"/>
    <property type="match status" value="1"/>
</dbReference>
<keyword evidence="2" id="KW-0547">Nucleotide-binding</keyword>